<evidence type="ECO:0000313" key="13">
    <source>
        <dbReference type="Proteomes" id="UP000243127"/>
    </source>
</evidence>
<dbReference type="InterPro" id="IPR042264">
    <property type="entry name" value="DPH1/DPH2_2"/>
</dbReference>
<dbReference type="Gene3D" id="3.40.50.11840">
    <property type="entry name" value="Diphthamide synthesis DPH1/DPH2 domain 1"/>
    <property type="match status" value="1"/>
</dbReference>
<dbReference type="PANTHER" id="PTHR10762:SF1">
    <property type="entry name" value="2-(3-AMINO-3-CARBOXYPROPYL)HISTIDINE SYNTHASE SUBUNIT 1"/>
    <property type="match status" value="1"/>
</dbReference>
<keyword evidence="12" id="KW-0542">Nucleomorph</keyword>
<evidence type="ECO:0000256" key="3">
    <source>
        <dbReference type="ARBA" id="ARBA00012221"/>
    </source>
</evidence>
<keyword evidence="8" id="KW-0408">Iron</keyword>
<accession>A9BKA2</accession>
<evidence type="ECO:0000256" key="4">
    <source>
        <dbReference type="ARBA" id="ARBA00021915"/>
    </source>
</evidence>
<comment type="function">
    <text evidence="11">Catalyzes the first step of diphthamide biosynthesis, a post-translational modification of histidine which occurs in elongation factor 2.</text>
</comment>
<evidence type="ECO:0000256" key="10">
    <source>
        <dbReference type="ARBA" id="ARBA00048403"/>
    </source>
</evidence>
<dbReference type="SFLD" id="SFLDS00032">
    <property type="entry name" value="Radical_SAM_3-amino-3-carboxyp"/>
    <property type="match status" value="1"/>
</dbReference>
<comment type="similarity">
    <text evidence="2 11">Belongs to the DPH1/DPH2 family. DPH1 subfamily.</text>
</comment>
<dbReference type="InterPro" id="IPR035435">
    <property type="entry name" value="DPH1/DPH2_euk_archaea"/>
</dbReference>
<evidence type="ECO:0000256" key="7">
    <source>
        <dbReference type="ARBA" id="ARBA00022723"/>
    </source>
</evidence>
<dbReference type="NCBIfam" id="TIGR00322">
    <property type="entry name" value="diphth2_R"/>
    <property type="match status" value="1"/>
</dbReference>
<evidence type="ECO:0000313" key="12">
    <source>
        <dbReference type="EMBL" id="ABW97935.1"/>
    </source>
</evidence>
<evidence type="ECO:0000256" key="5">
    <source>
        <dbReference type="ARBA" id="ARBA00022679"/>
    </source>
</evidence>
<keyword evidence="5 11" id="KW-0808">Transferase</keyword>
<dbReference type="InterPro" id="IPR042265">
    <property type="entry name" value="DPH1/DPH2_3"/>
</dbReference>
<evidence type="ECO:0000256" key="2">
    <source>
        <dbReference type="ARBA" id="ARBA00010173"/>
    </source>
</evidence>
<dbReference type="InterPro" id="IPR042263">
    <property type="entry name" value="DPH1/DPH2_1"/>
</dbReference>
<comment type="cofactor">
    <cofactor evidence="11">
        <name>[4Fe-4S] cluster</name>
        <dbReference type="ChEBI" id="CHEBI:49883"/>
    </cofactor>
    <text evidence="11">Binds 1 [4Fe-4S] cluster per subunit. The cluster is coordinated with 3 cysteines and an exchangeable S-adenosyl-L-methionine.</text>
</comment>
<evidence type="ECO:0000256" key="9">
    <source>
        <dbReference type="ARBA" id="ARBA00023014"/>
    </source>
</evidence>
<keyword evidence="6 11" id="KW-0949">S-adenosyl-L-methionine</keyword>
<evidence type="ECO:0000256" key="8">
    <source>
        <dbReference type="ARBA" id="ARBA00023004"/>
    </source>
</evidence>
<dbReference type="GO" id="GO:0017183">
    <property type="term" value="P:protein histidyl modification to diphthamide"/>
    <property type="evidence" value="ECO:0007669"/>
    <property type="project" value="UniProtKB-UniRule"/>
</dbReference>
<dbReference type="PANTHER" id="PTHR10762">
    <property type="entry name" value="DIPHTHAMIDE BIOSYNTHESIS PROTEIN"/>
    <property type="match status" value="1"/>
</dbReference>
<dbReference type="GO" id="GO:0090560">
    <property type="term" value="F:2-(3-amino-3-carboxypropyl)histidine synthase activity"/>
    <property type="evidence" value="ECO:0007669"/>
    <property type="project" value="UniProtKB-UniRule"/>
</dbReference>
<comment type="pathway">
    <text evidence="1 11">Protein modification; peptidyl-diphthamide biosynthesis.</text>
</comment>
<evidence type="ECO:0000256" key="11">
    <source>
        <dbReference type="PIRNR" id="PIRNR004967"/>
    </source>
</evidence>
<dbReference type="Gene3D" id="3.40.50.11850">
    <property type="entry name" value="Diphthamide synthesis DPH1/DPH2 domain 2"/>
    <property type="match status" value="1"/>
</dbReference>
<keyword evidence="9" id="KW-0411">Iron-sulfur</keyword>
<dbReference type="UniPathway" id="UPA00559"/>
<dbReference type="EMBL" id="CP000881">
    <property type="protein sequence ID" value="ABW97935.1"/>
    <property type="molecule type" value="Genomic_DNA"/>
</dbReference>
<dbReference type="EC" id="2.5.1.108" evidence="3 11"/>
<reference evidence="12 13" key="1">
    <citation type="journal article" date="2007" name="Proc. Natl. Acad. Sci. U.S.A.">
        <title>Nucleomorph genome of Hemiselmis andersenii reveals complete intron loss and compaction as a driver of protein structure and function.</title>
        <authorList>
            <person name="Lane C.E."/>
            <person name="van den Heuvel K."/>
            <person name="Kozera C."/>
            <person name="Curtis B.A."/>
            <person name="Parsons B.J."/>
            <person name="Bowman S."/>
            <person name="Archibald J.M."/>
        </authorList>
    </citation>
    <scope>NUCLEOTIDE SEQUENCE [LARGE SCALE GENOMIC DNA]</scope>
    <source>
        <strain evidence="12 13">CCMP644</strain>
    </source>
</reference>
<keyword evidence="11" id="KW-0004">4Fe-4S</keyword>
<evidence type="ECO:0000256" key="1">
    <source>
        <dbReference type="ARBA" id="ARBA00005156"/>
    </source>
</evidence>
<evidence type="ECO:0000256" key="6">
    <source>
        <dbReference type="ARBA" id="ARBA00022691"/>
    </source>
</evidence>
<comment type="catalytic activity">
    <reaction evidence="10 11">
        <text>L-histidyl-[translation elongation factor 2] + S-adenosyl-L-methionine = 2-[(3S)-amino-3-carboxypropyl]-L-histidyl-[translation elongation factor 2] + S-methyl-5'-thioadenosine + H(+)</text>
        <dbReference type="Rhea" id="RHEA:36783"/>
        <dbReference type="Rhea" id="RHEA-COMP:9748"/>
        <dbReference type="Rhea" id="RHEA-COMP:9749"/>
        <dbReference type="ChEBI" id="CHEBI:15378"/>
        <dbReference type="ChEBI" id="CHEBI:17509"/>
        <dbReference type="ChEBI" id="CHEBI:29979"/>
        <dbReference type="ChEBI" id="CHEBI:59789"/>
        <dbReference type="ChEBI" id="CHEBI:73995"/>
        <dbReference type="EC" id="2.5.1.108"/>
    </reaction>
</comment>
<name>A9BKA2_HEMAN</name>
<geneLocation type="nucleomorph" evidence="12"/>
<proteinExistence type="inferred from homology"/>
<dbReference type="Pfam" id="PF01866">
    <property type="entry name" value="Diphthamide_syn"/>
    <property type="match status" value="1"/>
</dbReference>
<dbReference type="PIRSF" id="PIRSF004967">
    <property type="entry name" value="DPH1"/>
    <property type="match status" value="1"/>
</dbReference>
<dbReference type="AlphaFoldDB" id="A9BKA2"/>
<dbReference type="GeneID" id="5739754"/>
<organism evidence="12 13">
    <name type="scientific">Hemiselmis andersenii</name>
    <name type="common">Cryptophyte alga</name>
    <dbReference type="NCBI Taxonomy" id="464988"/>
    <lineage>
        <taxon>Eukaryota</taxon>
        <taxon>Cryptophyceae</taxon>
        <taxon>Cryptomonadales</taxon>
        <taxon>Hemiselmidaceae</taxon>
        <taxon>Hemiselmis</taxon>
    </lineage>
</organism>
<gene>
    <name evidence="12" type="ORF">HAN_1g92</name>
</gene>
<dbReference type="InterPro" id="IPR016435">
    <property type="entry name" value="DPH1/DPH2"/>
</dbReference>
<sequence>MNFKKWLSFSFRKDIKKKTRNINKQQKKKLLLIKKKKVFPFFKKYVLVEKIFLSSFYFKQTPHNYNFEIEKTVKKINRKISRKICFQFPEGLQKFYLFLSDFFFSKGFFFREPVISNRISFGACCIDDIFFKLVGADTSFHYGHSCLVPIIKCLVPISYIFLEIYFDQSFLVEILKKNFGKAESSLNFLSTIQFISCFKKIENELIFYFKKIKIPQNKPLSPGETLGCTSPSLWNSKNIVYIGDGRFHLESCMIESPNSRFFQYNPFSHLLFVTEFSIKEFLEERKFILLKSIINQKNFCFITGALGRQGDANIFKKIKEIFKIKKFKFFSIFSTEISIDKLDILGFKKIDIFIQIACPRLSYDWGKIFNFPLLTSFEVSVLFGFTVLNNTRYSMDYFSNSGGFWTTYIKPKKKFFF</sequence>
<dbReference type="RefSeq" id="XP_001712260.1">
    <property type="nucleotide sequence ID" value="XM_001712208.1"/>
</dbReference>
<dbReference type="Gene3D" id="3.40.50.11860">
    <property type="entry name" value="Diphthamide synthesis DPH1/DPH2 domain 3"/>
    <property type="match status" value="1"/>
</dbReference>
<protein>
    <recommendedName>
        <fullName evidence="4 11">2-(3-amino-3-carboxypropyl)histidine synthase subunit 1</fullName>
        <ecNumber evidence="3 11">2.5.1.108</ecNumber>
    </recommendedName>
</protein>
<dbReference type="Proteomes" id="UP000243127">
    <property type="component" value="Nucleomorph 1"/>
</dbReference>
<dbReference type="GO" id="GO:0046872">
    <property type="term" value="F:metal ion binding"/>
    <property type="evidence" value="ECO:0007669"/>
    <property type="project" value="UniProtKB-KW"/>
</dbReference>
<dbReference type="GO" id="GO:0051539">
    <property type="term" value="F:4 iron, 4 sulfur cluster binding"/>
    <property type="evidence" value="ECO:0007669"/>
    <property type="project" value="UniProtKB-UniRule"/>
</dbReference>
<keyword evidence="7" id="KW-0479">Metal-binding</keyword>